<reference evidence="2 3" key="1">
    <citation type="submission" date="2020-08" db="EMBL/GenBank/DDBJ databases">
        <title>Aquariorum lacteus gen. nov., sp. nov., a new member of the family Comamonadaceae, isolated from freshwater aquarium.</title>
        <authorList>
            <person name="Chun S.-J."/>
        </authorList>
    </citation>
    <scope>NUCLEOTIDE SEQUENCE [LARGE SCALE GENOMIC DNA]</scope>
    <source>
        <strain evidence="2 3">SJAQ100</strain>
    </source>
</reference>
<dbReference type="SUPFAM" id="SSF103642">
    <property type="entry name" value="Sec-C motif"/>
    <property type="match status" value="1"/>
</dbReference>
<gene>
    <name evidence="2" type="ORF">H4F90_13440</name>
</gene>
<sequence length="268" mass="29317">MSAPKTPPPAAPDLRPETPLDDAEIRELDDLLAAIPAPREALDVVMLDGYLCGVLAQPVLLPPEAWLPPIFDWRFGDPGEDGAPADPSTQEPLGPEAPGWHAAKHERLVALILRHHDALERQLREDAFFDPLVMEPEGEDGKPLKGVAAIGPALAPWAVGFEHALNHFPMLEELSHEDLPDLLDCIHRHLPEPEGDLLEVVKALNAEHPLKSLDAAIEDLIDNVVALADIARGERLKVDTVRRSEPKVGRNDPCPCGSGRKYKQCHGR</sequence>
<dbReference type="PANTHER" id="PTHR33747">
    <property type="entry name" value="UPF0225 PROTEIN SCO1677"/>
    <property type="match status" value="1"/>
</dbReference>
<name>A0A839HL93_9BURK</name>
<evidence type="ECO:0000256" key="1">
    <source>
        <dbReference type="SAM" id="MobiDB-lite"/>
    </source>
</evidence>
<dbReference type="Gene3D" id="3.10.450.50">
    <property type="match status" value="1"/>
</dbReference>
<protein>
    <submittedName>
        <fullName evidence="2">UPF0149 family protein</fullName>
    </submittedName>
</protein>
<dbReference type="SUPFAM" id="SSF101327">
    <property type="entry name" value="YgfB-like"/>
    <property type="match status" value="1"/>
</dbReference>
<dbReference type="Pfam" id="PF02810">
    <property type="entry name" value="SEC-C"/>
    <property type="match status" value="1"/>
</dbReference>
<comment type="caution">
    <text evidence="2">The sequence shown here is derived from an EMBL/GenBank/DDBJ whole genome shotgun (WGS) entry which is preliminary data.</text>
</comment>
<evidence type="ECO:0000313" key="3">
    <source>
        <dbReference type="Proteomes" id="UP000586093"/>
    </source>
</evidence>
<evidence type="ECO:0000313" key="2">
    <source>
        <dbReference type="EMBL" id="MBB1162983.1"/>
    </source>
</evidence>
<dbReference type="EMBL" id="JACIVI010000005">
    <property type="protein sequence ID" value="MBB1162983.1"/>
    <property type="molecule type" value="Genomic_DNA"/>
</dbReference>
<dbReference type="InterPro" id="IPR004027">
    <property type="entry name" value="SEC_C_motif"/>
</dbReference>
<dbReference type="AlphaFoldDB" id="A0A839HL93"/>
<dbReference type="InterPro" id="IPR011978">
    <property type="entry name" value="YgfB-like"/>
</dbReference>
<organism evidence="2 3">
    <name type="scientific">Aquariibacter albus</name>
    <dbReference type="NCBI Taxonomy" id="2759899"/>
    <lineage>
        <taxon>Bacteria</taxon>
        <taxon>Pseudomonadati</taxon>
        <taxon>Pseudomonadota</taxon>
        <taxon>Betaproteobacteria</taxon>
        <taxon>Burkholderiales</taxon>
        <taxon>Sphaerotilaceae</taxon>
        <taxon>Aquariibacter</taxon>
    </lineage>
</organism>
<accession>A0A839HL93</accession>
<keyword evidence="3" id="KW-1185">Reference proteome</keyword>
<dbReference type="Pfam" id="PF03695">
    <property type="entry name" value="UPF0149"/>
    <property type="match status" value="1"/>
</dbReference>
<dbReference type="PANTHER" id="PTHR33747:SF1">
    <property type="entry name" value="ADENYLATE CYCLASE-ASSOCIATED CAP C-TERMINAL DOMAIN-CONTAINING PROTEIN"/>
    <property type="match status" value="1"/>
</dbReference>
<feature type="region of interest" description="Disordered" evidence="1">
    <location>
        <begin position="1"/>
        <end position="22"/>
    </location>
</feature>
<feature type="region of interest" description="Disordered" evidence="1">
    <location>
        <begin position="77"/>
        <end position="99"/>
    </location>
</feature>
<feature type="compositionally biased region" description="Pro residues" evidence="1">
    <location>
        <begin position="1"/>
        <end position="11"/>
    </location>
</feature>
<dbReference type="RefSeq" id="WP_182665435.1">
    <property type="nucleotide sequence ID" value="NZ_JACIVI010000005.1"/>
</dbReference>
<dbReference type="NCBIfam" id="TIGR02292">
    <property type="entry name" value="ygfB_yecA"/>
    <property type="match status" value="1"/>
</dbReference>
<dbReference type="InterPro" id="IPR036255">
    <property type="entry name" value="YgfB-like_sf"/>
</dbReference>
<proteinExistence type="predicted"/>
<dbReference type="Proteomes" id="UP000586093">
    <property type="component" value="Unassembled WGS sequence"/>
</dbReference>